<keyword evidence="7" id="KW-0998">Cell outer membrane</keyword>
<evidence type="ECO:0000256" key="1">
    <source>
        <dbReference type="ARBA" id="ARBA00004196"/>
    </source>
</evidence>
<dbReference type="GO" id="GO:0005576">
    <property type="term" value="C:extracellular region"/>
    <property type="evidence" value="ECO:0007669"/>
    <property type="project" value="UniProtKB-SubCell"/>
</dbReference>
<dbReference type="PROSITE" id="PS51257">
    <property type="entry name" value="PROKAR_LIPOPROTEIN"/>
    <property type="match status" value="1"/>
</dbReference>
<evidence type="ECO:0000256" key="2">
    <source>
        <dbReference type="ARBA" id="ARBA00004442"/>
    </source>
</evidence>
<dbReference type="AlphaFoldDB" id="A0A285H5K1"/>
<feature type="region of interest" description="Disordered" evidence="8">
    <location>
        <begin position="78"/>
        <end position="128"/>
    </location>
</feature>
<evidence type="ECO:0000256" key="8">
    <source>
        <dbReference type="SAM" id="MobiDB-lite"/>
    </source>
</evidence>
<evidence type="ECO:0000313" key="11">
    <source>
        <dbReference type="Proteomes" id="UP000219612"/>
    </source>
</evidence>
<dbReference type="InterPro" id="IPR003368">
    <property type="entry name" value="POMP_repeat"/>
</dbReference>
<gene>
    <name evidence="10" type="ORF">SAMN05421748_103489</name>
</gene>
<keyword evidence="6" id="KW-0472">Membrane</keyword>
<evidence type="ECO:0000256" key="7">
    <source>
        <dbReference type="ARBA" id="ARBA00023237"/>
    </source>
</evidence>
<keyword evidence="11" id="KW-1185">Reference proteome</keyword>
<dbReference type="EMBL" id="OBDY01000003">
    <property type="protein sequence ID" value="SNY30985.1"/>
    <property type="molecule type" value="Genomic_DNA"/>
</dbReference>
<evidence type="ECO:0000256" key="9">
    <source>
        <dbReference type="SAM" id="SignalP"/>
    </source>
</evidence>
<dbReference type="InterPro" id="IPR011050">
    <property type="entry name" value="Pectin_lyase_fold/virulence"/>
</dbReference>
<sequence>MLKRRLVILTAALMGAAMLSGCGDHAEKTAAAAPAPISAAPAPSEAAAGVASAPASTSASVSGSASTAASAGAAAAGATSAPVPKSSSSGKAVKALPKPGNPSGGASVPAAARAVDTSKPDRTIGDGSAASCTSAAVVKAVAKGGVITFDCGPAPVVITMTATAKVHNTSSTVVLDGGGRVTLSGAGKRRILYLNTCDEELTWTTSHCNDQETPRLTVQNLAFAKGNSTGETVEGGGGGAIFARGGRLKVVNSRFTGNRCDSTGPDLGGGAIRALDQSGDLPVYVVNSTFTGGVCSNGAALSSIQVSWTVLNSVFTGNSAVGRGANPARGGTPGGGSGGAIYLDGNNFTLSLDGTIIKGNEAKEGGGAVFFVSNDRTGTLKIRNSTLTGNPSAGFATAGLPGIFYLGRGEPSISGSTLK</sequence>
<evidence type="ECO:0000313" key="10">
    <source>
        <dbReference type="EMBL" id="SNY30985.1"/>
    </source>
</evidence>
<feature type="signal peptide" evidence="9">
    <location>
        <begin position="1"/>
        <end position="26"/>
    </location>
</feature>
<dbReference type="Proteomes" id="UP000219612">
    <property type="component" value="Unassembled WGS sequence"/>
</dbReference>
<comment type="subcellular location">
    <subcellularLocation>
        <location evidence="1">Cell envelope</location>
    </subcellularLocation>
    <subcellularLocation>
        <location evidence="2">Cell outer membrane</location>
    </subcellularLocation>
    <subcellularLocation>
        <location evidence="3">Secreted</location>
    </subcellularLocation>
</comment>
<name>A0A285H5K1_9ACTN</name>
<keyword evidence="5 9" id="KW-0732">Signal</keyword>
<evidence type="ECO:0000256" key="3">
    <source>
        <dbReference type="ARBA" id="ARBA00004613"/>
    </source>
</evidence>
<keyword evidence="4" id="KW-0964">Secreted</keyword>
<dbReference type="Pfam" id="PF02415">
    <property type="entry name" value="Chlam_PMP"/>
    <property type="match status" value="1"/>
</dbReference>
<dbReference type="SUPFAM" id="SSF51126">
    <property type="entry name" value="Pectin lyase-like"/>
    <property type="match status" value="1"/>
</dbReference>
<dbReference type="GO" id="GO:0009279">
    <property type="term" value="C:cell outer membrane"/>
    <property type="evidence" value="ECO:0007669"/>
    <property type="project" value="UniProtKB-SubCell"/>
</dbReference>
<evidence type="ECO:0000256" key="5">
    <source>
        <dbReference type="ARBA" id="ARBA00022729"/>
    </source>
</evidence>
<feature type="chain" id="PRO_5012967504" description="Polymorphic outer membrane protein repeat-containing protein" evidence="9">
    <location>
        <begin position="27"/>
        <end position="419"/>
    </location>
</feature>
<protein>
    <recommendedName>
        <fullName evidence="12">Polymorphic outer membrane protein repeat-containing protein</fullName>
    </recommendedName>
</protein>
<organism evidence="10 11">
    <name type="scientific">Paractinoplanes atraurantiacus</name>
    <dbReference type="NCBI Taxonomy" id="1036182"/>
    <lineage>
        <taxon>Bacteria</taxon>
        <taxon>Bacillati</taxon>
        <taxon>Actinomycetota</taxon>
        <taxon>Actinomycetes</taxon>
        <taxon>Micromonosporales</taxon>
        <taxon>Micromonosporaceae</taxon>
        <taxon>Paractinoplanes</taxon>
    </lineage>
</organism>
<evidence type="ECO:0000256" key="4">
    <source>
        <dbReference type="ARBA" id="ARBA00022525"/>
    </source>
</evidence>
<accession>A0A285H5K1</accession>
<proteinExistence type="predicted"/>
<reference evidence="10 11" key="1">
    <citation type="submission" date="2017-09" db="EMBL/GenBank/DDBJ databases">
        <authorList>
            <person name="Ehlers B."/>
            <person name="Leendertz F.H."/>
        </authorList>
    </citation>
    <scope>NUCLEOTIDE SEQUENCE [LARGE SCALE GENOMIC DNA]</scope>
    <source>
        <strain evidence="10 11">CGMCC 4.6857</strain>
    </source>
</reference>
<evidence type="ECO:0000256" key="6">
    <source>
        <dbReference type="ARBA" id="ARBA00023136"/>
    </source>
</evidence>
<evidence type="ECO:0008006" key="12">
    <source>
        <dbReference type="Google" id="ProtNLM"/>
    </source>
</evidence>